<accession>A0A1B0CQB2</accession>
<dbReference type="AlphaFoldDB" id="A0A1B0CQB2"/>
<dbReference type="GO" id="GO:0001228">
    <property type="term" value="F:DNA-binding transcription activator activity, RNA polymerase II-specific"/>
    <property type="evidence" value="ECO:0007669"/>
    <property type="project" value="TreeGrafter"/>
</dbReference>
<keyword evidence="3" id="KW-1185">Reference proteome</keyword>
<dbReference type="VEuPathDB" id="VectorBase:LLOJ007061"/>
<dbReference type="VEuPathDB" id="VectorBase:LLONM1_005438"/>
<feature type="domain" description="GRHL1/CP2 C-terminal" evidence="1">
    <location>
        <begin position="160"/>
        <end position="196"/>
    </location>
</feature>
<protein>
    <recommendedName>
        <fullName evidence="1">GRHL1/CP2 C-terminal domain-containing protein</fullName>
    </recommendedName>
</protein>
<evidence type="ECO:0000313" key="2">
    <source>
        <dbReference type="EnsemblMetazoa" id="LLOJ007061-PA"/>
    </source>
</evidence>
<dbReference type="Pfam" id="PF25416">
    <property type="entry name" value="GRHL1_C"/>
    <property type="match status" value="1"/>
</dbReference>
<dbReference type="PANTHER" id="PTHR11037">
    <property type="entry name" value="TRANSCRIPTION FACTOR CP2"/>
    <property type="match status" value="1"/>
</dbReference>
<reference evidence="2" key="1">
    <citation type="submission" date="2020-05" db="UniProtKB">
        <authorList>
            <consortium name="EnsemblMetazoa"/>
        </authorList>
    </citation>
    <scope>IDENTIFICATION</scope>
    <source>
        <strain evidence="2">Jacobina</strain>
    </source>
</reference>
<sequence>MATTGRKKLDELYHPVTDRSEFYTMQDLNKPPVLFTPAEDIDRLSGMELQSFYGHDDPLTGSPDIKGTSPFLLHTANKPVTPTLKFHNHFPPDVPTEKKDHVMDGGMVQNSMGEFGQAVKRPRMTPPLCDRVMLYVRQENEDVYTPLHVIPPTTGSSMRITAKIDDDMLSYYCNEDIFLLEVRQLEEDVFDITFTELPMD</sequence>
<evidence type="ECO:0000259" key="1">
    <source>
        <dbReference type="Pfam" id="PF25416"/>
    </source>
</evidence>
<dbReference type="PANTHER" id="PTHR11037:SF20">
    <property type="entry name" value="PROTEIN GRAINYHEAD"/>
    <property type="match status" value="1"/>
</dbReference>
<organism evidence="2 3">
    <name type="scientific">Lutzomyia longipalpis</name>
    <name type="common">Sand fly</name>
    <dbReference type="NCBI Taxonomy" id="7200"/>
    <lineage>
        <taxon>Eukaryota</taxon>
        <taxon>Metazoa</taxon>
        <taxon>Ecdysozoa</taxon>
        <taxon>Arthropoda</taxon>
        <taxon>Hexapoda</taxon>
        <taxon>Insecta</taxon>
        <taxon>Pterygota</taxon>
        <taxon>Neoptera</taxon>
        <taxon>Endopterygota</taxon>
        <taxon>Diptera</taxon>
        <taxon>Nematocera</taxon>
        <taxon>Psychodoidea</taxon>
        <taxon>Psychodidae</taxon>
        <taxon>Lutzomyia</taxon>
        <taxon>Lutzomyia</taxon>
    </lineage>
</organism>
<dbReference type="InterPro" id="IPR057520">
    <property type="entry name" value="GRHL1/CP2_C"/>
</dbReference>
<dbReference type="InterPro" id="IPR040167">
    <property type="entry name" value="TF_CP2-like"/>
</dbReference>
<proteinExistence type="predicted"/>
<dbReference type="EnsemblMetazoa" id="LLOJ007061-RA">
    <property type="protein sequence ID" value="LLOJ007061-PA"/>
    <property type="gene ID" value="LLOJ007061"/>
</dbReference>
<name>A0A1B0CQB2_LUTLO</name>
<dbReference type="GO" id="GO:0005634">
    <property type="term" value="C:nucleus"/>
    <property type="evidence" value="ECO:0007669"/>
    <property type="project" value="TreeGrafter"/>
</dbReference>
<dbReference type="GO" id="GO:0000978">
    <property type="term" value="F:RNA polymerase II cis-regulatory region sequence-specific DNA binding"/>
    <property type="evidence" value="ECO:0007669"/>
    <property type="project" value="TreeGrafter"/>
</dbReference>
<evidence type="ECO:0000313" key="3">
    <source>
        <dbReference type="Proteomes" id="UP000092461"/>
    </source>
</evidence>
<dbReference type="EMBL" id="AJWK01023342">
    <property type="status" value="NOT_ANNOTATED_CDS"/>
    <property type="molecule type" value="Genomic_DNA"/>
</dbReference>
<dbReference type="Proteomes" id="UP000092461">
    <property type="component" value="Unassembled WGS sequence"/>
</dbReference>
<dbReference type="EMBL" id="AJWK01023341">
    <property type="status" value="NOT_ANNOTATED_CDS"/>
    <property type="molecule type" value="Genomic_DNA"/>
</dbReference>